<protein>
    <submittedName>
        <fullName evidence="2">Uncharacterized protein</fullName>
    </submittedName>
</protein>
<evidence type="ECO:0000313" key="2">
    <source>
        <dbReference type="EMBL" id="GAG89390.1"/>
    </source>
</evidence>
<accession>X1B317</accession>
<sequence length="51" mass="6032">DTIVDNIKIIVKENLMENIFEVSKVAIVITIILFSVWHFGLWLIKKYENKI</sequence>
<feature type="non-terminal residue" evidence="2">
    <location>
        <position position="1"/>
    </location>
</feature>
<organism evidence="2">
    <name type="scientific">marine sediment metagenome</name>
    <dbReference type="NCBI Taxonomy" id="412755"/>
    <lineage>
        <taxon>unclassified sequences</taxon>
        <taxon>metagenomes</taxon>
        <taxon>ecological metagenomes</taxon>
    </lineage>
</organism>
<keyword evidence="1" id="KW-0812">Transmembrane</keyword>
<dbReference type="EMBL" id="BART01013227">
    <property type="protein sequence ID" value="GAG89390.1"/>
    <property type="molecule type" value="Genomic_DNA"/>
</dbReference>
<comment type="caution">
    <text evidence="2">The sequence shown here is derived from an EMBL/GenBank/DDBJ whole genome shotgun (WGS) entry which is preliminary data.</text>
</comment>
<keyword evidence="1" id="KW-1133">Transmembrane helix</keyword>
<name>X1B317_9ZZZZ</name>
<evidence type="ECO:0000256" key="1">
    <source>
        <dbReference type="SAM" id="Phobius"/>
    </source>
</evidence>
<dbReference type="AlphaFoldDB" id="X1B317"/>
<keyword evidence="1" id="KW-0472">Membrane</keyword>
<feature type="transmembrane region" description="Helical" evidence="1">
    <location>
        <begin position="25"/>
        <end position="44"/>
    </location>
</feature>
<proteinExistence type="predicted"/>
<reference evidence="2" key="1">
    <citation type="journal article" date="2014" name="Front. Microbiol.">
        <title>High frequency of phylogenetically diverse reductive dehalogenase-homologous genes in deep subseafloor sedimentary metagenomes.</title>
        <authorList>
            <person name="Kawai M."/>
            <person name="Futagami T."/>
            <person name="Toyoda A."/>
            <person name="Takaki Y."/>
            <person name="Nishi S."/>
            <person name="Hori S."/>
            <person name="Arai W."/>
            <person name="Tsubouchi T."/>
            <person name="Morono Y."/>
            <person name="Uchiyama I."/>
            <person name="Ito T."/>
            <person name="Fujiyama A."/>
            <person name="Inagaki F."/>
            <person name="Takami H."/>
        </authorList>
    </citation>
    <scope>NUCLEOTIDE SEQUENCE</scope>
    <source>
        <strain evidence="2">Expedition CK06-06</strain>
    </source>
</reference>
<gene>
    <name evidence="2" type="ORF">S01H4_27172</name>
</gene>